<evidence type="ECO:0000256" key="6">
    <source>
        <dbReference type="ARBA" id="ARBA00022490"/>
    </source>
</evidence>
<feature type="compositionally biased region" description="Acidic residues" evidence="22">
    <location>
        <begin position="574"/>
        <end position="587"/>
    </location>
</feature>
<keyword evidence="14" id="KW-0969">Cilium</keyword>
<evidence type="ECO:0000256" key="18">
    <source>
        <dbReference type="ARBA" id="ARBA00023289"/>
    </source>
</evidence>
<evidence type="ECO:0000256" key="13">
    <source>
        <dbReference type="ARBA" id="ARBA00023034"/>
    </source>
</evidence>
<proteinExistence type="predicted"/>
<dbReference type="Pfam" id="PF13540">
    <property type="entry name" value="RCC1_2"/>
    <property type="match status" value="1"/>
</dbReference>
<evidence type="ECO:0000313" key="24">
    <source>
        <dbReference type="EMBL" id="CAH1799799.1"/>
    </source>
</evidence>
<keyword evidence="13" id="KW-0333">Golgi apparatus</keyword>
<feature type="compositionally biased region" description="Basic and acidic residues" evidence="22">
    <location>
        <begin position="719"/>
        <end position="737"/>
    </location>
</feature>
<dbReference type="Pfam" id="PF25390">
    <property type="entry name" value="WD40_RLD"/>
    <property type="match status" value="1"/>
</dbReference>
<feature type="repeat" description="RCC1" evidence="21">
    <location>
        <begin position="55"/>
        <end position="106"/>
    </location>
</feature>
<feature type="compositionally biased region" description="Basic and acidic residues" evidence="22">
    <location>
        <begin position="665"/>
        <end position="685"/>
    </location>
</feature>
<keyword evidence="5" id="KW-0488">Methylation</keyword>
<evidence type="ECO:0000256" key="3">
    <source>
        <dbReference type="ARBA" id="ARBA00004555"/>
    </source>
</evidence>
<evidence type="ECO:0000256" key="4">
    <source>
        <dbReference type="ARBA" id="ARBA00004611"/>
    </source>
</evidence>
<dbReference type="GO" id="GO:0005813">
    <property type="term" value="C:centrosome"/>
    <property type="evidence" value="ECO:0007669"/>
    <property type="project" value="UniProtKB-SubCell"/>
</dbReference>
<evidence type="ECO:0000256" key="10">
    <source>
        <dbReference type="ARBA" id="ARBA00022737"/>
    </source>
</evidence>
<evidence type="ECO:0000256" key="16">
    <source>
        <dbReference type="ARBA" id="ARBA00023273"/>
    </source>
</evidence>
<keyword evidence="25" id="KW-1185">Reference proteome</keyword>
<accession>A0A8S4Q2H3</accession>
<dbReference type="InterPro" id="IPR058923">
    <property type="entry name" value="RCC1-like_dom"/>
</dbReference>
<keyword evidence="8" id="KW-0716">Sensory transduction</keyword>
<comment type="caution">
    <text evidence="24">The sequence shown here is derived from an EMBL/GenBank/DDBJ whole genome shotgun (WGS) entry which is preliminary data.</text>
</comment>
<evidence type="ECO:0000256" key="8">
    <source>
        <dbReference type="ARBA" id="ARBA00022606"/>
    </source>
</evidence>
<feature type="repeat" description="RCC1" evidence="21">
    <location>
        <begin position="158"/>
        <end position="209"/>
    </location>
</feature>
<keyword evidence="16" id="KW-0966">Cell projection</keyword>
<keyword evidence="17" id="KW-0449">Lipoprotein</keyword>
<evidence type="ECO:0000256" key="17">
    <source>
        <dbReference type="ARBA" id="ARBA00023288"/>
    </source>
</evidence>
<dbReference type="PANTHER" id="PTHR22870:SF440">
    <property type="entry name" value="RETINITIS PIGMENTOSA GTPASE REGULATOR B-RELATED"/>
    <property type="match status" value="1"/>
</dbReference>
<organism evidence="24 25">
    <name type="scientific">Owenia fusiformis</name>
    <name type="common">Polychaete worm</name>
    <dbReference type="NCBI Taxonomy" id="6347"/>
    <lineage>
        <taxon>Eukaryota</taxon>
        <taxon>Metazoa</taxon>
        <taxon>Spiralia</taxon>
        <taxon>Lophotrochozoa</taxon>
        <taxon>Annelida</taxon>
        <taxon>Polychaeta</taxon>
        <taxon>Sedentaria</taxon>
        <taxon>Canalipalpata</taxon>
        <taxon>Sabellida</taxon>
        <taxon>Oweniida</taxon>
        <taxon>Oweniidae</taxon>
        <taxon>Owenia</taxon>
    </lineage>
</organism>
<feature type="compositionally biased region" description="Acidic residues" evidence="22">
    <location>
        <begin position="746"/>
        <end position="761"/>
    </location>
</feature>
<reference evidence="24" key="1">
    <citation type="submission" date="2022-03" db="EMBL/GenBank/DDBJ databases">
        <authorList>
            <person name="Martin C."/>
        </authorList>
    </citation>
    <scope>NUCLEOTIDE SEQUENCE</scope>
</reference>
<evidence type="ECO:0000256" key="21">
    <source>
        <dbReference type="PROSITE-ProRule" id="PRU00235"/>
    </source>
</evidence>
<evidence type="ECO:0000256" key="11">
    <source>
        <dbReference type="ARBA" id="ARBA00022794"/>
    </source>
</evidence>
<evidence type="ECO:0000256" key="15">
    <source>
        <dbReference type="ARBA" id="ARBA00023212"/>
    </source>
</evidence>
<protein>
    <recommendedName>
        <fullName evidence="20">X-linked retinitis pigmentosa GTPase regulator</fullName>
    </recommendedName>
</protein>
<feature type="compositionally biased region" description="Acidic residues" evidence="22">
    <location>
        <begin position="646"/>
        <end position="664"/>
    </location>
</feature>
<feature type="compositionally biased region" description="Basic and acidic residues" evidence="22">
    <location>
        <begin position="762"/>
        <end position="786"/>
    </location>
</feature>
<evidence type="ECO:0000256" key="12">
    <source>
        <dbReference type="ARBA" id="ARBA00022846"/>
    </source>
</evidence>
<evidence type="ECO:0000256" key="22">
    <source>
        <dbReference type="SAM" id="MobiDB-lite"/>
    </source>
</evidence>
<dbReference type="EMBL" id="CAIIXF020000011">
    <property type="protein sequence ID" value="CAH1799799.1"/>
    <property type="molecule type" value="Genomic_DNA"/>
</dbReference>
<feature type="compositionally biased region" description="Acidic residues" evidence="22">
    <location>
        <begin position="704"/>
        <end position="718"/>
    </location>
</feature>
<dbReference type="Pfam" id="PF00415">
    <property type="entry name" value="RCC1"/>
    <property type="match status" value="1"/>
</dbReference>
<feature type="repeat" description="RCC1" evidence="21">
    <location>
        <begin position="259"/>
        <end position="311"/>
    </location>
</feature>
<dbReference type="InterPro" id="IPR009091">
    <property type="entry name" value="RCC1/BLIP-II"/>
</dbReference>
<keyword evidence="11" id="KW-0970">Cilium biogenesis/degradation</keyword>
<feature type="compositionally biased region" description="Basic and acidic residues" evidence="22">
    <location>
        <begin position="521"/>
        <end position="536"/>
    </location>
</feature>
<dbReference type="InterPro" id="IPR000408">
    <property type="entry name" value="Reg_chr_condens"/>
</dbReference>
<feature type="compositionally biased region" description="Basic and acidic residues" evidence="22">
    <location>
        <begin position="588"/>
        <end position="600"/>
    </location>
</feature>
<sequence length="794" mass="88179">MATEDDSDIPETGAVFTYGKSKFADNTPNKFWIRNDRVKLVGCGDEHTALVAESGRVFTFGANDWGQLGLGNTKPQTKPSCIKNLKAESVKLIACGRSHTLLTTESGKLFGFGANGEGQLCLEDSPSSNIPVEIIGIDYDIKQLSAGTDHCCALTDSGEVYVWGGNSEGQLGLGEVDDDVLTTPTLLEFIEDVTCVSCGYYHTAVVTADGKLWTFGESDGGKLGQDGNNTTPQHVTAIKDKVISVACGGSHTVALTEKGHVYTFGDGPNGQLGHGTMLLNTPEPTMVSNLRTEKIIAIYCGESHTAVITDTGQLFTFGDGRHGKLGLGAENFANQFKPCRVSRFKHFDVESVSCGGCHMLALAHKKQSENGEISSSEEEEEEQTNLKNSWNSRGRDDIDLSSSMTAARNRRRRKEEPLKLNRTLPPLGGSRALPPLGGPPLGQTQPIPAKRSDPFQRGTLAPIKNDDKKPAKDEDEDDEDDDESEVSVTPEDSEEEDTEDEEPLNRTKDKAGGKSNIAAKTKQDKTKPKPGVEGRHILAKGPNHTRTFSPDDHEIRKLNKKLNSTSMNDKKEEEESEEEDSEEEDDLESKFKSKQKEIAKKKGKKTTFESEEDSEEEKDTKKSKNNKDKDKKKGILKNKKGKKIEDSEESEEEEEEESEDEETEKENIKNKKDNKKKETKKDTKKDTKKKKGGFSLFGKKKAEESEEDEDDDDEEEEEKDKKDSKKKKDDKKKDNKDNKKKKGKDDEEDEDDEDDEEDEEEKANKEKDKKKKGEKDKKDEKEDAPKKSKLCTIL</sequence>
<dbReference type="FunFam" id="2.130.10.30:FF:000013">
    <property type="entry name" value="Retinitis pigmentosa GTPase regulator isoform 1"/>
    <property type="match status" value="1"/>
</dbReference>
<dbReference type="SUPFAM" id="SSF50985">
    <property type="entry name" value="RCC1/BLIP-II"/>
    <property type="match status" value="1"/>
</dbReference>
<dbReference type="PROSITE" id="PS00626">
    <property type="entry name" value="RCC1_2"/>
    <property type="match status" value="3"/>
</dbReference>
<keyword evidence="15" id="KW-0206">Cytoskeleton</keyword>
<feature type="compositionally biased region" description="Basic and acidic residues" evidence="22">
    <location>
        <begin position="503"/>
        <end position="512"/>
    </location>
</feature>
<name>A0A8S4Q2H3_OWEFU</name>
<evidence type="ECO:0000256" key="5">
    <source>
        <dbReference type="ARBA" id="ARBA00022481"/>
    </source>
</evidence>
<evidence type="ECO:0000256" key="1">
    <source>
        <dbReference type="ARBA" id="ARBA00004120"/>
    </source>
</evidence>
<feature type="domain" description="RCC1-like" evidence="23">
    <location>
        <begin position="184"/>
        <end position="365"/>
    </location>
</feature>
<keyword evidence="19" id="KW-0844">Vision</keyword>
<evidence type="ECO:0000313" key="25">
    <source>
        <dbReference type="Proteomes" id="UP000749559"/>
    </source>
</evidence>
<dbReference type="PANTHER" id="PTHR22870">
    <property type="entry name" value="REGULATOR OF CHROMOSOME CONDENSATION"/>
    <property type="match status" value="1"/>
</dbReference>
<keyword evidence="6" id="KW-0963">Cytoplasm</keyword>
<evidence type="ECO:0000256" key="2">
    <source>
        <dbReference type="ARBA" id="ARBA00004300"/>
    </source>
</evidence>
<dbReference type="AlphaFoldDB" id="A0A8S4Q2H3"/>
<dbReference type="GO" id="GO:0005929">
    <property type="term" value="C:cilium"/>
    <property type="evidence" value="ECO:0007669"/>
    <property type="project" value="UniProtKB-ARBA"/>
</dbReference>
<dbReference type="GO" id="GO:0005085">
    <property type="term" value="F:guanyl-nucleotide exchange factor activity"/>
    <property type="evidence" value="ECO:0007669"/>
    <property type="project" value="UniProtKB-KW"/>
</dbReference>
<gene>
    <name evidence="24" type="ORF">OFUS_LOCUS23768</name>
</gene>
<evidence type="ECO:0000256" key="9">
    <source>
        <dbReference type="ARBA" id="ARBA00022658"/>
    </source>
</evidence>
<dbReference type="PROSITE" id="PS50012">
    <property type="entry name" value="RCC1_3"/>
    <property type="match status" value="6"/>
</dbReference>
<dbReference type="OrthoDB" id="10253607at2759"/>
<dbReference type="GO" id="GO:0030030">
    <property type="term" value="P:cell projection organization"/>
    <property type="evidence" value="ECO:0007669"/>
    <property type="project" value="UniProtKB-KW"/>
</dbReference>
<evidence type="ECO:0000256" key="19">
    <source>
        <dbReference type="ARBA" id="ARBA00023305"/>
    </source>
</evidence>
<feature type="compositionally biased region" description="Low complexity" evidence="22">
    <location>
        <begin position="424"/>
        <end position="435"/>
    </location>
</feature>
<feature type="repeat" description="RCC1" evidence="21">
    <location>
        <begin position="107"/>
        <end position="157"/>
    </location>
</feature>
<dbReference type="Gene3D" id="2.130.10.30">
    <property type="entry name" value="Regulator of chromosome condensation 1/beta-lactamase-inhibitor protein II"/>
    <property type="match status" value="1"/>
</dbReference>
<feature type="region of interest" description="Disordered" evidence="22">
    <location>
        <begin position="368"/>
        <end position="794"/>
    </location>
</feature>
<keyword evidence="7" id="KW-0597">Phosphoprotein</keyword>
<feature type="repeat" description="RCC1" evidence="21">
    <location>
        <begin position="312"/>
        <end position="365"/>
    </location>
</feature>
<comment type="subcellular location">
    <subcellularLocation>
        <location evidence="1">Cytoplasm</location>
        <location evidence="1">Cytoskeleton</location>
        <location evidence="1">Cilium basal body</location>
    </subcellularLocation>
    <subcellularLocation>
        <location evidence="4">Cytoplasm</location>
        <location evidence="4">Cytoskeleton</location>
        <location evidence="4">Flagellum axoneme</location>
    </subcellularLocation>
    <subcellularLocation>
        <location evidence="2">Cytoplasm</location>
        <location evidence="2">Cytoskeleton</location>
        <location evidence="2">Microtubule organizing center</location>
        <location evidence="2">Centrosome</location>
    </subcellularLocation>
    <subcellularLocation>
        <location evidence="3">Golgi apparatus</location>
    </subcellularLocation>
</comment>
<feature type="repeat" description="RCC1" evidence="21">
    <location>
        <begin position="210"/>
        <end position="258"/>
    </location>
</feature>
<dbReference type="InterPro" id="IPR051210">
    <property type="entry name" value="Ub_ligase/GEF_domain"/>
</dbReference>
<evidence type="ECO:0000256" key="7">
    <source>
        <dbReference type="ARBA" id="ARBA00022553"/>
    </source>
</evidence>
<evidence type="ECO:0000259" key="23">
    <source>
        <dbReference type="Pfam" id="PF25390"/>
    </source>
</evidence>
<dbReference type="GO" id="GO:0007601">
    <property type="term" value="P:visual perception"/>
    <property type="evidence" value="ECO:0007669"/>
    <property type="project" value="UniProtKB-KW"/>
</dbReference>
<evidence type="ECO:0000256" key="20">
    <source>
        <dbReference type="ARBA" id="ARBA00073293"/>
    </source>
</evidence>
<feature type="compositionally biased region" description="Acidic residues" evidence="22">
    <location>
        <begin position="473"/>
        <end position="502"/>
    </location>
</feature>
<evidence type="ECO:0000256" key="14">
    <source>
        <dbReference type="ARBA" id="ARBA00023069"/>
    </source>
</evidence>
<dbReference type="GO" id="GO:0005794">
    <property type="term" value="C:Golgi apparatus"/>
    <property type="evidence" value="ECO:0007669"/>
    <property type="project" value="UniProtKB-SubCell"/>
</dbReference>
<keyword evidence="18" id="KW-0636">Prenylation</keyword>
<dbReference type="PRINTS" id="PR00633">
    <property type="entry name" value="RCCNDNSATION"/>
</dbReference>
<feature type="compositionally biased region" description="Basic and acidic residues" evidence="22">
    <location>
        <begin position="618"/>
        <end position="633"/>
    </location>
</feature>
<keyword evidence="9" id="KW-0344">Guanine-nucleotide releasing factor</keyword>
<keyword evidence="10" id="KW-0677">Repeat</keyword>
<dbReference type="Proteomes" id="UP000749559">
    <property type="component" value="Unassembled WGS sequence"/>
</dbReference>
<keyword evidence="12" id="KW-0282">Flagellum</keyword>